<keyword evidence="2" id="KW-1185">Reference proteome</keyword>
<dbReference type="RefSeq" id="WP_135354742.1">
    <property type="nucleotide sequence ID" value="NZ_BFAY01000001.1"/>
</dbReference>
<dbReference type="Proteomes" id="UP000245076">
    <property type="component" value="Unassembled WGS sequence"/>
</dbReference>
<reference evidence="1 2" key="1">
    <citation type="submission" date="2018-02" db="EMBL/GenBank/DDBJ databases">
        <title>Novel Leptospira species isolated from soil and water in Japan.</title>
        <authorList>
            <person name="Nakao R."/>
            <person name="Masuzawa T."/>
        </authorList>
    </citation>
    <scope>NUCLEOTIDE SEQUENCE [LARGE SCALE GENOMIC DNA]</scope>
    <source>
        <strain evidence="1 2">E8</strain>
    </source>
</reference>
<sequence>MNLGSMKVIGFGDFKQKRTGSDFDDLTTFTTGGNEFYKFSLFPEHFQEIVDHEVKDERRLLLKNGSVLILNNTGKDMQVSFD</sequence>
<organism evidence="1 2">
    <name type="scientific">Leptospira johnsonii</name>
    <dbReference type="NCBI Taxonomy" id="1917820"/>
    <lineage>
        <taxon>Bacteria</taxon>
        <taxon>Pseudomonadati</taxon>
        <taxon>Spirochaetota</taxon>
        <taxon>Spirochaetia</taxon>
        <taxon>Leptospirales</taxon>
        <taxon>Leptospiraceae</taxon>
        <taxon>Leptospira</taxon>
    </lineage>
</organism>
<accession>A0A2P2CXL7</accession>
<proteinExistence type="predicted"/>
<comment type="caution">
    <text evidence="1">The sequence shown here is derived from an EMBL/GenBank/DDBJ whole genome shotgun (WGS) entry which is preliminary data.</text>
</comment>
<name>A0A2P2CXL7_9LEPT</name>
<evidence type="ECO:0000313" key="1">
    <source>
        <dbReference type="EMBL" id="GBF37148.1"/>
    </source>
</evidence>
<dbReference type="OrthoDB" id="326026at2"/>
<dbReference type="EMBL" id="BFAY01000001">
    <property type="protein sequence ID" value="GBF37148.1"/>
    <property type="molecule type" value="Genomic_DNA"/>
</dbReference>
<gene>
    <name evidence="1" type="ORF">LPTSP1_01260</name>
</gene>
<protein>
    <submittedName>
        <fullName evidence="1">Putative lipoprotein</fullName>
    </submittedName>
</protein>
<evidence type="ECO:0000313" key="2">
    <source>
        <dbReference type="Proteomes" id="UP000245076"/>
    </source>
</evidence>
<keyword evidence="1" id="KW-0449">Lipoprotein</keyword>
<dbReference type="AlphaFoldDB" id="A0A2P2CXL7"/>